<dbReference type="Proteomes" id="UP000467840">
    <property type="component" value="Unassembled WGS sequence"/>
</dbReference>
<evidence type="ECO:0000256" key="1">
    <source>
        <dbReference type="SAM" id="Phobius"/>
    </source>
</evidence>
<protein>
    <submittedName>
        <fullName evidence="2">Uncharacterized protein</fullName>
    </submittedName>
</protein>
<sequence length="271" mass="30862">MKVQPQLLLLQKTMVLVEGICRQLAPDMNLWKIAELWVQEHGDDKRCAEKFKKSRVYRYTEFYDRPGLIMSSGRAKSYVGWLTTVMMLISLSCSECMYSAFGGVVLHSELKVAALMFARMCFFALFQLFSGALIDHYGGKLMLPIAALCTCVGVLFQMLTLENPQGHVSVRMKFAEVVGSMRDILATKDTLYASIIGGMMFGMFFATAGFLVYKLDSRVAYLVSMWAHDSIYFGAWYGVRKGYNLLCDRKWCDVYHRRLRNFGAYFSVGIL</sequence>
<feature type="transmembrane region" description="Helical" evidence="1">
    <location>
        <begin position="78"/>
        <end position="101"/>
    </location>
</feature>
<feature type="transmembrane region" description="Helical" evidence="1">
    <location>
        <begin position="191"/>
        <end position="212"/>
    </location>
</feature>
<accession>A0A6A6JYV6</accession>
<proteinExistence type="predicted"/>
<name>A0A6A6JYV6_HEVBR</name>
<gene>
    <name evidence="2" type="ORF">GH714_042605</name>
</gene>
<dbReference type="AlphaFoldDB" id="A0A6A6JYV6"/>
<keyword evidence="1" id="KW-1133">Transmembrane helix</keyword>
<evidence type="ECO:0000313" key="2">
    <source>
        <dbReference type="EMBL" id="KAF2281781.1"/>
    </source>
</evidence>
<dbReference type="EMBL" id="JAAGAX010000511">
    <property type="protein sequence ID" value="KAF2281781.1"/>
    <property type="molecule type" value="Genomic_DNA"/>
</dbReference>
<reference evidence="2 3" key="1">
    <citation type="journal article" date="2020" name="Mol. Plant">
        <title>The Chromosome-Based Rubber Tree Genome Provides New Insights into Spurge Genome Evolution and Rubber Biosynthesis.</title>
        <authorList>
            <person name="Liu J."/>
            <person name="Shi C."/>
            <person name="Shi C.C."/>
            <person name="Li W."/>
            <person name="Zhang Q.J."/>
            <person name="Zhang Y."/>
            <person name="Li K."/>
            <person name="Lu H.F."/>
            <person name="Shi C."/>
            <person name="Zhu S.T."/>
            <person name="Xiao Z.Y."/>
            <person name="Nan H."/>
            <person name="Yue Y."/>
            <person name="Zhu X.G."/>
            <person name="Wu Y."/>
            <person name="Hong X.N."/>
            <person name="Fan G.Y."/>
            <person name="Tong Y."/>
            <person name="Zhang D."/>
            <person name="Mao C.L."/>
            <person name="Liu Y.L."/>
            <person name="Hao S.J."/>
            <person name="Liu W.Q."/>
            <person name="Lv M.Q."/>
            <person name="Zhang H.B."/>
            <person name="Liu Y."/>
            <person name="Hu-Tang G.R."/>
            <person name="Wang J.P."/>
            <person name="Wang J.H."/>
            <person name="Sun Y.H."/>
            <person name="Ni S.B."/>
            <person name="Chen W.B."/>
            <person name="Zhang X.C."/>
            <person name="Jiao Y.N."/>
            <person name="Eichler E.E."/>
            <person name="Li G.H."/>
            <person name="Liu X."/>
            <person name="Gao L.Z."/>
        </authorList>
    </citation>
    <scope>NUCLEOTIDE SEQUENCE [LARGE SCALE GENOMIC DNA]</scope>
    <source>
        <strain evidence="3">cv. GT1</strain>
        <tissue evidence="2">Leaf</tissue>
    </source>
</reference>
<feature type="transmembrane region" description="Helical" evidence="1">
    <location>
        <begin position="141"/>
        <end position="159"/>
    </location>
</feature>
<organism evidence="2 3">
    <name type="scientific">Hevea brasiliensis</name>
    <name type="common">Para rubber tree</name>
    <name type="synonym">Siphonia brasiliensis</name>
    <dbReference type="NCBI Taxonomy" id="3981"/>
    <lineage>
        <taxon>Eukaryota</taxon>
        <taxon>Viridiplantae</taxon>
        <taxon>Streptophyta</taxon>
        <taxon>Embryophyta</taxon>
        <taxon>Tracheophyta</taxon>
        <taxon>Spermatophyta</taxon>
        <taxon>Magnoliopsida</taxon>
        <taxon>eudicotyledons</taxon>
        <taxon>Gunneridae</taxon>
        <taxon>Pentapetalae</taxon>
        <taxon>rosids</taxon>
        <taxon>fabids</taxon>
        <taxon>Malpighiales</taxon>
        <taxon>Euphorbiaceae</taxon>
        <taxon>Crotonoideae</taxon>
        <taxon>Micrandreae</taxon>
        <taxon>Hevea</taxon>
    </lineage>
</organism>
<feature type="transmembrane region" description="Helical" evidence="1">
    <location>
        <begin position="113"/>
        <end position="134"/>
    </location>
</feature>
<keyword evidence="3" id="KW-1185">Reference proteome</keyword>
<comment type="caution">
    <text evidence="2">The sequence shown here is derived from an EMBL/GenBank/DDBJ whole genome shotgun (WGS) entry which is preliminary data.</text>
</comment>
<evidence type="ECO:0000313" key="3">
    <source>
        <dbReference type="Proteomes" id="UP000467840"/>
    </source>
</evidence>
<keyword evidence="1" id="KW-0472">Membrane</keyword>
<keyword evidence="1" id="KW-0812">Transmembrane</keyword>